<dbReference type="PROSITE" id="PS51450">
    <property type="entry name" value="LRR"/>
    <property type="match status" value="4"/>
</dbReference>
<evidence type="ECO:0000256" key="2">
    <source>
        <dbReference type="ARBA" id="ARBA00022737"/>
    </source>
</evidence>
<keyword evidence="4" id="KW-0472">Membrane</keyword>
<keyword evidence="5" id="KW-0732">Signal</keyword>
<accession>A0A9N9MI34</accession>
<proteinExistence type="predicted"/>
<feature type="region of interest" description="Disordered" evidence="3">
    <location>
        <begin position="685"/>
        <end position="734"/>
    </location>
</feature>
<dbReference type="SMART" id="SM00364">
    <property type="entry name" value="LRR_BAC"/>
    <property type="match status" value="6"/>
</dbReference>
<dbReference type="EMBL" id="OU892278">
    <property type="protein sequence ID" value="CAG9765272.1"/>
    <property type="molecule type" value="Genomic_DNA"/>
</dbReference>
<reference evidence="6" key="1">
    <citation type="submission" date="2022-01" db="EMBL/GenBank/DDBJ databases">
        <authorList>
            <person name="King R."/>
        </authorList>
    </citation>
    <scope>NUCLEOTIDE SEQUENCE</scope>
</reference>
<dbReference type="SMART" id="SM00369">
    <property type="entry name" value="LRR_TYP"/>
    <property type="match status" value="10"/>
</dbReference>
<keyword evidence="2" id="KW-0677">Repeat</keyword>
<feature type="compositionally biased region" description="Polar residues" evidence="3">
    <location>
        <begin position="723"/>
        <end position="734"/>
    </location>
</feature>
<evidence type="ECO:0000256" key="1">
    <source>
        <dbReference type="ARBA" id="ARBA00022614"/>
    </source>
</evidence>
<feature type="signal peptide" evidence="5">
    <location>
        <begin position="1"/>
        <end position="16"/>
    </location>
</feature>
<dbReference type="AlphaFoldDB" id="A0A9N9MI34"/>
<feature type="compositionally biased region" description="Basic and acidic residues" evidence="3">
    <location>
        <begin position="699"/>
        <end position="709"/>
    </location>
</feature>
<keyword evidence="1" id="KW-0433">Leucine-rich repeat</keyword>
<protein>
    <submittedName>
        <fullName evidence="6">Uncharacterized protein</fullName>
    </submittedName>
</protein>
<dbReference type="PANTHER" id="PTHR24366">
    <property type="entry name" value="IG(IMMUNOGLOBULIN) AND LRR(LEUCINE RICH REPEAT) DOMAINS"/>
    <property type="match status" value="1"/>
</dbReference>
<evidence type="ECO:0000256" key="5">
    <source>
        <dbReference type="SAM" id="SignalP"/>
    </source>
</evidence>
<dbReference type="OrthoDB" id="28057at2759"/>
<feature type="chain" id="PRO_5040167136" evidence="5">
    <location>
        <begin position="17"/>
        <end position="844"/>
    </location>
</feature>
<sequence>MLQLLILLLTVLVTSGTECPTMCICKHFPREIVPKSYLYYTSVRCEGFNSNATLNNFTRILEVSRLDGTSFSELFQTLSESDLPELNNLVLTHSTVSNLSDLLYSVGRQLKFLKLSHNNLTEIPELGDDLSVISLDLSANEITSLPSSYHPIRTLETLNLSENSIKQIKPESFKNLEALKILDLSKNYLFLLDNQSLTPLVSLQYLNLSHNNLKSLNDKCFSSLLKLQQLDVSSNNLARVAPGSLQLPSLARLLLAGNTQLGDSSEVLVQIGQRVHTVDVSETGLKQVPPTLTHSIRILQLSRNFIQTVTCGELDAYPLLQFLDFTSNDLFSIEEDALGRLEALSVLYLPDNKLETIPKSFPEKLTVLHLQGNAIRKISKDDLYGLPNLEVLLLNDNKILIVEAGAFSDLNSLITLDLSRNPIKALPPGSLSGPSFLQFLRLSGIDTVSPAEDVSFPLSTTDHLVTLDLSGSSGLARQFLSDTAALAASRELQELDISGTDLELIRSDLLHFLSQLRVMHIKDNRLNCSNLLWLAVWMRRQDQPEYRSIKCASPQELWGTTLLDLQYAQAEEIVAIKQIINHESNGTINLETKNISAMWKSHSVSEANTSVNGIFFNKQIETNDVISASVMDNKTKNKVLKQTLEKKIKSDNKELVSSADVGPSSLIPVSNDRKYFVERTTVLSKDRHQETDSSINITENDRNSAEKRRLLGNNGPSGVLHQSKASHNQTPNERIFNDTSGLAESNKSEYRLPPPQFQQGDVNMTENMAEWNSSTVKTSMYRNNENPNRLLHPGMLILAVGVLGGAVTLATLAVRFNTRKRWTDRRESSEEIPVTSISSVTELW</sequence>
<dbReference type="InterPro" id="IPR001611">
    <property type="entry name" value="Leu-rich_rpt"/>
</dbReference>
<feature type="transmembrane region" description="Helical" evidence="4">
    <location>
        <begin position="790"/>
        <end position="816"/>
    </location>
</feature>
<dbReference type="InterPro" id="IPR032675">
    <property type="entry name" value="LRR_dom_sf"/>
</dbReference>
<evidence type="ECO:0000256" key="3">
    <source>
        <dbReference type="SAM" id="MobiDB-lite"/>
    </source>
</evidence>
<name>A0A9N9MI34_9CUCU</name>
<keyword evidence="4" id="KW-1133">Transmembrane helix</keyword>
<dbReference type="InterPro" id="IPR003591">
    <property type="entry name" value="Leu-rich_rpt_typical-subtyp"/>
</dbReference>
<evidence type="ECO:0000313" key="6">
    <source>
        <dbReference type="EMBL" id="CAG9765272.1"/>
    </source>
</evidence>
<organism evidence="6 7">
    <name type="scientific">Ceutorhynchus assimilis</name>
    <name type="common">cabbage seed weevil</name>
    <dbReference type="NCBI Taxonomy" id="467358"/>
    <lineage>
        <taxon>Eukaryota</taxon>
        <taxon>Metazoa</taxon>
        <taxon>Ecdysozoa</taxon>
        <taxon>Arthropoda</taxon>
        <taxon>Hexapoda</taxon>
        <taxon>Insecta</taxon>
        <taxon>Pterygota</taxon>
        <taxon>Neoptera</taxon>
        <taxon>Endopterygota</taxon>
        <taxon>Coleoptera</taxon>
        <taxon>Polyphaga</taxon>
        <taxon>Cucujiformia</taxon>
        <taxon>Curculionidae</taxon>
        <taxon>Ceutorhynchinae</taxon>
        <taxon>Ceutorhynchus</taxon>
    </lineage>
</organism>
<dbReference type="SUPFAM" id="SSF52058">
    <property type="entry name" value="L domain-like"/>
    <property type="match status" value="2"/>
</dbReference>
<evidence type="ECO:0000313" key="7">
    <source>
        <dbReference type="Proteomes" id="UP001152799"/>
    </source>
</evidence>
<dbReference type="Pfam" id="PF13855">
    <property type="entry name" value="LRR_8"/>
    <property type="match status" value="2"/>
</dbReference>
<dbReference type="Gene3D" id="3.80.10.10">
    <property type="entry name" value="Ribonuclease Inhibitor"/>
    <property type="match status" value="5"/>
</dbReference>
<dbReference type="Proteomes" id="UP001152799">
    <property type="component" value="Chromosome 2"/>
</dbReference>
<dbReference type="PANTHER" id="PTHR24366:SF170">
    <property type="entry name" value="RE50361P"/>
    <property type="match status" value="1"/>
</dbReference>
<gene>
    <name evidence="6" type="ORF">CEUTPL_LOCUS5886</name>
</gene>
<keyword evidence="7" id="KW-1185">Reference proteome</keyword>
<evidence type="ECO:0000256" key="4">
    <source>
        <dbReference type="SAM" id="Phobius"/>
    </source>
</evidence>
<keyword evidence="4" id="KW-0812">Transmembrane</keyword>